<organism evidence="2 3">
    <name type="scientific">Streptomyces guryensis</name>
    <dbReference type="NCBI Taxonomy" id="2886947"/>
    <lineage>
        <taxon>Bacteria</taxon>
        <taxon>Bacillati</taxon>
        <taxon>Actinomycetota</taxon>
        <taxon>Actinomycetes</taxon>
        <taxon>Kitasatosporales</taxon>
        <taxon>Streptomycetaceae</taxon>
        <taxon>Streptomyces</taxon>
    </lineage>
</organism>
<evidence type="ECO:0000313" key="2">
    <source>
        <dbReference type="EMBL" id="MCD9880232.1"/>
    </source>
</evidence>
<accession>A0A9Q3VYT8</accession>
<evidence type="ECO:0000256" key="1">
    <source>
        <dbReference type="SAM" id="SignalP"/>
    </source>
</evidence>
<dbReference type="Proteomes" id="UP001108029">
    <property type="component" value="Unassembled WGS sequence"/>
</dbReference>
<dbReference type="AlphaFoldDB" id="A0A9Q3VYT8"/>
<feature type="signal peptide" evidence="1">
    <location>
        <begin position="1"/>
        <end position="22"/>
    </location>
</feature>
<keyword evidence="1" id="KW-0732">Signal</keyword>
<evidence type="ECO:0008006" key="4">
    <source>
        <dbReference type="Google" id="ProtNLM"/>
    </source>
</evidence>
<sequence>MTFIRRTMAAGALCLIALTSVAAGSAPATALTASSVRPCSPDGICDARLFGTTSFTVNDGTYVHRFTWLGGHGDDDMVWQEDVSFWGIPTNSYTFSCGSSGCPANE</sequence>
<proteinExistence type="predicted"/>
<gene>
    <name evidence="2" type="ORF">LJ657_43120</name>
</gene>
<dbReference type="EMBL" id="JAJSBI010000037">
    <property type="protein sequence ID" value="MCD9880232.1"/>
    <property type="molecule type" value="Genomic_DNA"/>
</dbReference>
<evidence type="ECO:0000313" key="3">
    <source>
        <dbReference type="Proteomes" id="UP001108029"/>
    </source>
</evidence>
<feature type="chain" id="PRO_5040290013" description="Peptidase inhibitor family I36" evidence="1">
    <location>
        <begin position="23"/>
        <end position="106"/>
    </location>
</feature>
<dbReference type="RefSeq" id="WP_232655171.1">
    <property type="nucleotide sequence ID" value="NZ_JAJSBI010000037.1"/>
</dbReference>
<comment type="caution">
    <text evidence="2">The sequence shown here is derived from an EMBL/GenBank/DDBJ whole genome shotgun (WGS) entry which is preliminary data.</text>
</comment>
<name>A0A9Q3VYT8_9ACTN</name>
<keyword evidence="3" id="KW-1185">Reference proteome</keyword>
<reference evidence="2" key="1">
    <citation type="submission" date="2021-12" db="EMBL/GenBank/DDBJ databases">
        <authorList>
            <person name="Lee J.-H."/>
            <person name="Kim S.-B."/>
        </authorList>
    </citation>
    <scope>NUCLEOTIDE SEQUENCE</scope>
    <source>
        <strain evidence="2">NR30</strain>
    </source>
</reference>
<protein>
    <recommendedName>
        <fullName evidence="4">Peptidase inhibitor family I36</fullName>
    </recommendedName>
</protein>